<reference evidence="1 2" key="1">
    <citation type="submission" date="2022-12" db="EMBL/GenBank/DDBJ databases">
        <title>Chromosome-scale assembly of the Ensete ventricosum genome.</title>
        <authorList>
            <person name="Dussert Y."/>
            <person name="Stocks J."/>
            <person name="Wendawek A."/>
            <person name="Woldeyes F."/>
            <person name="Nichols R.A."/>
            <person name="Borrell J.S."/>
        </authorList>
    </citation>
    <scope>NUCLEOTIDE SEQUENCE [LARGE SCALE GENOMIC DNA]</scope>
    <source>
        <strain evidence="2">cv. Maze</strain>
        <tissue evidence="1">Seeds</tissue>
    </source>
</reference>
<evidence type="ECO:0000313" key="2">
    <source>
        <dbReference type="Proteomes" id="UP001222027"/>
    </source>
</evidence>
<evidence type="ECO:0000313" key="1">
    <source>
        <dbReference type="EMBL" id="KAJ8467229.1"/>
    </source>
</evidence>
<proteinExistence type="predicted"/>
<comment type="caution">
    <text evidence="1">The sequence shown here is derived from an EMBL/GenBank/DDBJ whole genome shotgun (WGS) entry which is preliminary data.</text>
</comment>
<organism evidence="1 2">
    <name type="scientific">Ensete ventricosum</name>
    <name type="common">Abyssinian banana</name>
    <name type="synonym">Musa ensete</name>
    <dbReference type="NCBI Taxonomy" id="4639"/>
    <lineage>
        <taxon>Eukaryota</taxon>
        <taxon>Viridiplantae</taxon>
        <taxon>Streptophyta</taxon>
        <taxon>Embryophyta</taxon>
        <taxon>Tracheophyta</taxon>
        <taxon>Spermatophyta</taxon>
        <taxon>Magnoliopsida</taxon>
        <taxon>Liliopsida</taxon>
        <taxon>Zingiberales</taxon>
        <taxon>Musaceae</taxon>
        <taxon>Ensete</taxon>
    </lineage>
</organism>
<protein>
    <submittedName>
        <fullName evidence="1">Uncharacterized protein</fullName>
    </submittedName>
</protein>
<dbReference type="AlphaFoldDB" id="A0AAV8QEL3"/>
<sequence length="90" mass="9790">MAGAAPVTPVPVAFRELRALLVIAREDAEGTVLIFTPSACTRITPPAIATVSSFCRLPGKDDRFLVKVSVMDLILHEENKNKKGELMQLL</sequence>
<dbReference type="EMBL" id="JAQQAF010000008">
    <property type="protein sequence ID" value="KAJ8467229.1"/>
    <property type="molecule type" value="Genomic_DNA"/>
</dbReference>
<name>A0AAV8QEL3_ENSVE</name>
<gene>
    <name evidence="1" type="ORF">OPV22_029781</name>
</gene>
<dbReference type="Proteomes" id="UP001222027">
    <property type="component" value="Unassembled WGS sequence"/>
</dbReference>
<accession>A0AAV8QEL3</accession>
<keyword evidence="2" id="KW-1185">Reference proteome</keyword>